<organism evidence="2 3">
    <name type="scientific">Emticicia soli</name>
    <dbReference type="NCBI Taxonomy" id="2027878"/>
    <lineage>
        <taxon>Bacteria</taxon>
        <taxon>Pseudomonadati</taxon>
        <taxon>Bacteroidota</taxon>
        <taxon>Cytophagia</taxon>
        <taxon>Cytophagales</taxon>
        <taxon>Leadbetterellaceae</taxon>
        <taxon>Emticicia</taxon>
    </lineage>
</organism>
<keyword evidence="1" id="KW-0472">Membrane</keyword>
<feature type="transmembrane region" description="Helical" evidence="1">
    <location>
        <begin position="33"/>
        <end position="50"/>
    </location>
</feature>
<sequence>MIATLLITIGTFLYYSKSKYFPKSIKAIKTNTWLNLVFILLGTGLFIADWGWASGILLALCVYMLAIVALQFALVVRERLSNKS</sequence>
<dbReference type="RefSeq" id="WP_340233634.1">
    <property type="nucleotide sequence ID" value="NZ_JBBEWC010000001.1"/>
</dbReference>
<keyword evidence="3" id="KW-1185">Reference proteome</keyword>
<accession>A0ABW5JC11</accession>
<dbReference type="Proteomes" id="UP001597510">
    <property type="component" value="Unassembled WGS sequence"/>
</dbReference>
<proteinExistence type="predicted"/>
<keyword evidence="1" id="KW-0812">Transmembrane</keyword>
<evidence type="ECO:0000313" key="2">
    <source>
        <dbReference type="EMBL" id="MFD2523604.1"/>
    </source>
</evidence>
<reference evidence="3" key="1">
    <citation type="journal article" date="2019" name="Int. J. Syst. Evol. Microbiol.">
        <title>The Global Catalogue of Microorganisms (GCM) 10K type strain sequencing project: providing services to taxonomists for standard genome sequencing and annotation.</title>
        <authorList>
            <consortium name="The Broad Institute Genomics Platform"/>
            <consortium name="The Broad Institute Genome Sequencing Center for Infectious Disease"/>
            <person name="Wu L."/>
            <person name="Ma J."/>
        </authorList>
    </citation>
    <scope>NUCLEOTIDE SEQUENCE [LARGE SCALE GENOMIC DNA]</scope>
    <source>
        <strain evidence="3">KCTC 52344</strain>
    </source>
</reference>
<name>A0ABW5JC11_9BACT</name>
<feature type="transmembrane region" description="Helical" evidence="1">
    <location>
        <begin position="56"/>
        <end position="76"/>
    </location>
</feature>
<dbReference type="EMBL" id="JBHULC010000038">
    <property type="protein sequence ID" value="MFD2523604.1"/>
    <property type="molecule type" value="Genomic_DNA"/>
</dbReference>
<keyword evidence="1" id="KW-1133">Transmembrane helix</keyword>
<evidence type="ECO:0008006" key="4">
    <source>
        <dbReference type="Google" id="ProtNLM"/>
    </source>
</evidence>
<gene>
    <name evidence="2" type="ORF">ACFSR2_22080</name>
</gene>
<evidence type="ECO:0000256" key="1">
    <source>
        <dbReference type="SAM" id="Phobius"/>
    </source>
</evidence>
<evidence type="ECO:0000313" key="3">
    <source>
        <dbReference type="Proteomes" id="UP001597510"/>
    </source>
</evidence>
<comment type="caution">
    <text evidence="2">The sequence shown here is derived from an EMBL/GenBank/DDBJ whole genome shotgun (WGS) entry which is preliminary data.</text>
</comment>
<protein>
    <recommendedName>
        <fullName evidence="4">PQ-loop repeat-containing protein</fullName>
    </recommendedName>
</protein>